<evidence type="ECO:0000256" key="9">
    <source>
        <dbReference type="PROSITE-ProRule" id="PRU00108"/>
    </source>
</evidence>
<feature type="DNA-binding region" description="Homeobox" evidence="9">
    <location>
        <begin position="57"/>
        <end position="116"/>
    </location>
</feature>
<dbReference type="PANTHER" id="PTHR24324:SF9">
    <property type="entry name" value="HOMEOBOX DOMAIN-CONTAINING PROTEIN"/>
    <property type="match status" value="1"/>
</dbReference>
<evidence type="ECO:0000256" key="5">
    <source>
        <dbReference type="ARBA" id="ARBA00023163"/>
    </source>
</evidence>
<dbReference type="GeneID" id="28901127"/>
<evidence type="ECO:0000256" key="2">
    <source>
        <dbReference type="ARBA" id="ARBA00023015"/>
    </source>
</evidence>
<feature type="region of interest" description="Disordered" evidence="11">
    <location>
        <begin position="425"/>
        <end position="461"/>
    </location>
</feature>
<name>A0A161TCV7_XYLHT</name>
<dbReference type="GO" id="GO:0000981">
    <property type="term" value="F:DNA-binding transcription factor activity, RNA polymerase II-specific"/>
    <property type="evidence" value="ECO:0007669"/>
    <property type="project" value="InterPro"/>
</dbReference>
<evidence type="ECO:0000256" key="10">
    <source>
        <dbReference type="RuleBase" id="RU000682"/>
    </source>
</evidence>
<dbReference type="InterPro" id="IPR017970">
    <property type="entry name" value="Homeobox_CS"/>
</dbReference>
<accession>A0A161TCV7</accession>
<gene>
    <name evidence="13" type="ORF">L228DRAFT_282347</name>
</gene>
<organism evidence="13 14">
    <name type="scientific">Xylona heveae (strain CBS 132557 / TC161)</name>
    <dbReference type="NCBI Taxonomy" id="1328760"/>
    <lineage>
        <taxon>Eukaryota</taxon>
        <taxon>Fungi</taxon>
        <taxon>Dikarya</taxon>
        <taxon>Ascomycota</taxon>
        <taxon>Pezizomycotina</taxon>
        <taxon>Xylonomycetes</taxon>
        <taxon>Xylonales</taxon>
        <taxon>Xylonaceae</taxon>
        <taxon>Xylona</taxon>
    </lineage>
</organism>
<dbReference type="Pfam" id="PF00046">
    <property type="entry name" value="Homeodomain"/>
    <property type="match status" value="1"/>
</dbReference>
<comment type="subunit">
    <text evidence="8">Interacts with MCM1.</text>
</comment>
<feature type="region of interest" description="Disordered" evidence="11">
    <location>
        <begin position="266"/>
        <end position="385"/>
    </location>
</feature>
<evidence type="ECO:0000256" key="7">
    <source>
        <dbReference type="ARBA" id="ARBA00023306"/>
    </source>
</evidence>
<keyword evidence="3 9" id="KW-0238">DNA-binding</keyword>
<dbReference type="GO" id="GO:0030154">
    <property type="term" value="P:cell differentiation"/>
    <property type="evidence" value="ECO:0007669"/>
    <property type="project" value="TreeGrafter"/>
</dbReference>
<dbReference type="STRING" id="1328760.A0A161TCV7"/>
<evidence type="ECO:0000256" key="3">
    <source>
        <dbReference type="ARBA" id="ARBA00023125"/>
    </source>
</evidence>
<dbReference type="GO" id="GO:0005634">
    <property type="term" value="C:nucleus"/>
    <property type="evidence" value="ECO:0007669"/>
    <property type="project" value="UniProtKB-SubCell"/>
</dbReference>
<feature type="domain" description="Homeobox" evidence="12">
    <location>
        <begin position="55"/>
        <end position="115"/>
    </location>
</feature>
<dbReference type="OMA" id="KPDMDCV"/>
<dbReference type="PANTHER" id="PTHR24324">
    <property type="entry name" value="HOMEOBOX PROTEIN HHEX"/>
    <property type="match status" value="1"/>
</dbReference>
<feature type="compositionally biased region" description="Polar residues" evidence="11">
    <location>
        <begin position="188"/>
        <end position="202"/>
    </location>
</feature>
<sequence>MADTTPASSLPPVSSVAGSTAVSHGSQASNGSYAFLIHSQHTLPHNLPPNVDNKPLARQKRRRTSPEDQAVLEAEYRKNPKPDKASRMDIVSRVALGEKEVQIWFQNRRQSTRRKSRPVELHEMIQSPRSSLGGTSTMDLSQISIPSSDDQNNVALASSSQESRASASSPDQDYAPEEASNAKAIPESSLQSTAPSQSTEPTLTRQPSQSLPSSQETTSSQQTKNNSALESGRDDWEKLRPVISTPRPESFRPITAGLGYISNRRNAPFQSHSHQPNDGWQQSPSSSQGTPIQPGSAASSQSSRSLKRSTSSLRMSMSIDGKAQVVANDGDSPPPESPGIQDAPQRRSDGLQRSQSAIGLNEIMKRNPQGAGMPFPRRTPSGRSRDARTWEFYCDSGARNALSAKAEQERSGSAVNAIGLLRSRSSNMLTQNSNKRNAQLSRQENIKRVKPSSTGDEKPKLVRASSSLARLQNVTGAGKRQLLKIQSKFGSKPVRSQSPSSDSDKENRVPGTHVHAGRRRGLPRSQIENQGQRSVLRENNHIPSHSTSLGATLARNNQSASSSKIPKPSAIYDGDDDEIAQFMGSSNVPREEEDLDAVQNLLSLSQGNWR</sequence>
<evidence type="ECO:0000256" key="11">
    <source>
        <dbReference type="SAM" id="MobiDB-lite"/>
    </source>
</evidence>
<evidence type="ECO:0000313" key="13">
    <source>
        <dbReference type="EMBL" id="KZF23647.1"/>
    </source>
</evidence>
<dbReference type="GO" id="GO:0000082">
    <property type="term" value="P:G1/S transition of mitotic cell cycle"/>
    <property type="evidence" value="ECO:0007669"/>
    <property type="project" value="UniProtKB-ARBA"/>
</dbReference>
<dbReference type="Proteomes" id="UP000076632">
    <property type="component" value="Unassembled WGS sequence"/>
</dbReference>
<keyword evidence="14" id="KW-1185">Reference proteome</keyword>
<feature type="region of interest" description="Disordered" evidence="11">
    <location>
        <begin position="40"/>
        <end position="85"/>
    </location>
</feature>
<feature type="compositionally biased region" description="Low complexity" evidence="11">
    <location>
        <begin position="1"/>
        <end position="19"/>
    </location>
</feature>
<evidence type="ECO:0000256" key="8">
    <source>
        <dbReference type="ARBA" id="ARBA00065092"/>
    </source>
</evidence>
<keyword evidence="4 9" id="KW-0371">Homeobox</keyword>
<evidence type="ECO:0000313" key="14">
    <source>
        <dbReference type="Proteomes" id="UP000076632"/>
    </source>
</evidence>
<dbReference type="SMART" id="SM00389">
    <property type="entry name" value="HOX"/>
    <property type="match status" value="1"/>
</dbReference>
<dbReference type="OrthoDB" id="6159439at2759"/>
<dbReference type="RefSeq" id="XP_018189202.1">
    <property type="nucleotide sequence ID" value="XM_018335990.1"/>
</dbReference>
<evidence type="ECO:0000256" key="1">
    <source>
        <dbReference type="ARBA" id="ARBA00004123"/>
    </source>
</evidence>
<dbReference type="EMBL" id="KV407457">
    <property type="protein sequence ID" value="KZF23647.1"/>
    <property type="molecule type" value="Genomic_DNA"/>
</dbReference>
<dbReference type="InterPro" id="IPR009057">
    <property type="entry name" value="Homeodomain-like_sf"/>
</dbReference>
<keyword evidence="6 9" id="KW-0539">Nucleus</keyword>
<dbReference type="FunFam" id="1.10.10.60:FF:000286">
    <property type="entry name" value="Homeobox transcription factor"/>
    <property type="match status" value="1"/>
</dbReference>
<dbReference type="PROSITE" id="PS00027">
    <property type="entry name" value="HOMEOBOX_1"/>
    <property type="match status" value="1"/>
</dbReference>
<feature type="region of interest" description="Disordered" evidence="11">
    <location>
        <begin position="108"/>
        <end position="254"/>
    </location>
</feature>
<dbReference type="CDD" id="cd00086">
    <property type="entry name" value="homeodomain"/>
    <property type="match status" value="1"/>
</dbReference>
<dbReference type="PROSITE" id="PS50071">
    <property type="entry name" value="HOMEOBOX_2"/>
    <property type="match status" value="1"/>
</dbReference>
<feature type="compositionally biased region" description="Low complexity" evidence="11">
    <location>
        <begin position="296"/>
        <end position="318"/>
    </location>
</feature>
<keyword evidence="7" id="KW-0131">Cell cycle</keyword>
<feature type="compositionally biased region" description="Polar residues" evidence="11">
    <location>
        <begin position="541"/>
        <end position="558"/>
    </location>
</feature>
<proteinExistence type="predicted"/>
<evidence type="ECO:0000259" key="12">
    <source>
        <dbReference type="PROSITE" id="PS50071"/>
    </source>
</evidence>
<protein>
    <recommendedName>
        <fullName evidence="12">Homeobox domain-containing protein</fullName>
    </recommendedName>
</protein>
<keyword evidence="5" id="KW-0804">Transcription</keyword>
<dbReference type="GO" id="GO:0000978">
    <property type="term" value="F:RNA polymerase II cis-regulatory region sequence-specific DNA binding"/>
    <property type="evidence" value="ECO:0007669"/>
    <property type="project" value="TreeGrafter"/>
</dbReference>
<feature type="region of interest" description="Disordered" evidence="11">
    <location>
        <begin position="486"/>
        <end position="575"/>
    </location>
</feature>
<feature type="region of interest" description="Disordered" evidence="11">
    <location>
        <begin position="1"/>
        <end position="27"/>
    </location>
</feature>
<keyword evidence="2" id="KW-0805">Transcription regulation</keyword>
<evidence type="ECO:0000256" key="4">
    <source>
        <dbReference type="ARBA" id="ARBA00023155"/>
    </source>
</evidence>
<feature type="compositionally biased region" description="Low complexity" evidence="11">
    <location>
        <begin position="203"/>
        <end position="223"/>
    </location>
</feature>
<reference evidence="13 14" key="1">
    <citation type="journal article" date="2016" name="Fungal Biol.">
        <title>The genome of Xylona heveae provides a window into fungal endophytism.</title>
        <authorList>
            <person name="Gazis R."/>
            <person name="Kuo A."/>
            <person name="Riley R."/>
            <person name="LaButti K."/>
            <person name="Lipzen A."/>
            <person name="Lin J."/>
            <person name="Amirebrahimi M."/>
            <person name="Hesse C.N."/>
            <person name="Spatafora J.W."/>
            <person name="Henrissat B."/>
            <person name="Hainaut M."/>
            <person name="Grigoriev I.V."/>
            <person name="Hibbett D.S."/>
        </authorList>
    </citation>
    <scope>NUCLEOTIDE SEQUENCE [LARGE SCALE GENOMIC DNA]</scope>
    <source>
        <strain evidence="13 14">TC161</strain>
    </source>
</reference>
<dbReference type="AlphaFoldDB" id="A0A161TCV7"/>
<feature type="compositionally biased region" description="Basic and acidic residues" evidence="11">
    <location>
        <begin position="74"/>
        <end position="85"/>
    </location>
</feature>
<dbReference type="InterPro" id="IPR051000">
    <property type="entry name" value="Homeobox_DNA-bind_prot"/>
</dbReference>
<feature type="compositionally biased region" description="Low complexity" evidence="11">
    <location>
        <begin position="559"/>
        <end position="571"/>
    </location>
</feature>
<dbReference type="Gene3D" id="1.10.10.60">
    <property type="entry name" value="Homeodomain-like"/>
    <property type="match status" value="1"/>
</dbReference>
<feature type="compositionally biased region" description="Polar residues" evidence="11">
    <location>
        <begin position="266"/>
        <end position="293"/>
    </location>
</feature>
<comment type="subcellular location">
    <subcellularLocation>
        <location evidence="1 9 10">Nucleus</location>
    </subcellularLocation>
</comment>
<dbReference type="GO" id="GO:0000122">
    <property type="term" value="P:negative regulation of transcription by RNA polymerase II"/>
    <property type="evidence" value="ECO:0007669"/>
    <property type="project" value="UniProtKB-ARBA"/>
</dbReference>
<evidence type="ECO:0000256" key="6">
    <source>
        <dbReference type="ARBA" id="ARBA00023242"/>
    </source>
</evidence>
<dbReference type="InterPro" id="IPR001356">
    <property type="entry name" value="HD"/>
</dbReference>
<dbReference type="SUPFAM" id="SSF46689">
    <property type="entry name" value="Homeodomain-like"/>
    <property type="match status" value="1"/>
</dbReference>
<feature type="compositionally biased region" description="Polar residues" evidence="11">
    <location>
        <begin position="425"/>
        <end position="443"/>
    </location>
</feature>
<feature type="compositionally biased region" description="Polar residues" evidence="11">
    <location>
        <begin position="127"/>
        <end position="154"/>
    </location>
</feature>
<dbReference type="InParanoid" id="A0A161TCV7"/>
<feature type="compositionally biased region" description="Basic and acidic residues" evidence="11">
    <location>
        <begin position="231"/>
        <end position="240"/>
    </location>
</feature>
<feature type="compositionally biased region" description="Low complexity" evidence="11">
    <location>
        <begin position="155"/>
        <end position="169"/>
    </location>
</feature>